<evidence type="ECO:0000256" key="1">
    <source>
        <dbReference type="ARBA" id="ARBA00022741"/>
    </source>
</evidence>
<evidence type="ECO:0000313" key="9">
    <source>
        <dbReference type="Proteomes" id="UP000184204"/>
    </source>
</evidence>
<dbReference type="Gene3D" id="1.10.10.60">
    <property type="entry name" value="Homeodomain-like"/>
    <property type="match status" value="1"/>
</dbReference>
<evidence type="ECO:0000256" key="3">
    <source>
        <dbReference type="ARBA" id="ARBA00022840"/>
    </source>
</evidence>
<keyword evidence="3" id="KW-0067">ATP-binding</keyword>
<sequence>MKFNKINFNDIVNTIGFYICMYDKEGIIRYYNLAFKNAYLHGSEAFVGKHFSSIENVEYQGVTGIKAVIETSEGQSYQKKIENLGLFYINTAPILHNGEINYIIETIATPFKAPILPVKEHVPEAPAQDMFLGDIKMQSILETISRISNFDSTILITGESGTGKSMLAKYIHSKSKRANKPFITINCAAIPENLIESELFGYVAGAFTGASQKGKKGLVEAADTGTLFLDEIGLLPLQLQSKFLQLIQEKTYTPIGALKSKTVDVRIISATNLNLKKQVMEHKFREDLFYRLRVIEFHMPPLRERVDAINPLIDYFLQLYNKTYHINKSITFETRKLLCSGGWSGNIRELQYVMERLVVTSRDDQITVGDIPSFHETDTVAENNEIKNIKFEDEVEAFEKELLFRYYSIYKSTYKLATAIGISQTKASRLLRKYNIQ</sequence>
<dbReference type="Gene3D" id="3.30.450.20">
    <property type="entry name" value="PAS domain"/>
    <property type="match status" value="1"/>
</dbReference>
<evidence type="ECO:0000259" key="5">
    <source>
        <dbReference type="PROSITE" id="PS50045"/>
    </source>
</evidence>
<dbReference type="PROSITE" id="PS00675">
    <property type="entry name" value="SIGMA54_INTERACT_1"/>
    <property type="match status" value="1"/>
</dbReference>
<dbReference type="SUPFAM" id="SSF52540">
    <property type="entry name" value="P-loop containing nucleoside triphosphate hydrolases"/>
    <property type="match status" value="1"/>
</dbReference>
<dbReference type="PANTHER" id="PTHR32071">
    <property type="entry name" value="TRANSCRIPTIONAL REGULATORY PROTEIN"/>
    <property type="match status" value="1"/>
</dbReference>
<dbReference type="Pfam" id="PF00158">
    <property type="entry name" value="Sigma54_activat"/>
    <property type="match status" value="1"/>
</dbReference>
<reference evidence="8" key="2">
    <citation type="submission" date="2016-01" db="EMBL/GenBank/DDBJ databases">
        <authorList>
            <person name="Poehlein A."/>
            <person name="Schlien K."/>
            <person name="Gottschalk G."/>
            <person name="Buckel W."/>
            <person name="Daniel R."/>
        </authorList>
    </citation>
    <scope>NUCLEOTIDE SEQUENCE [LARGE SCALE GENOMIC DNA]</scope>
    <source>
        <strain evidence="8">X2</strain>
    </source>
</reference>
<dbReference type="InterPro" id="IPR027417">
    <property type="entry name" value="P-loop_NTPase"/>
</dbReference>
<evidence type="ECO:0000313" key="6">
    <source>
        <dbReference type="EMBL" id="AMJ41401.1"/>
    </source>
</evidence>
<evidence type="ECO:0000256" key="2">
    <source>
        <dbReference type="ARBA" id="ARBA00022797"/>
    </source>
</evidence>
<dbReference type="FunFam" id="3.40.50.300:FF:000006">
    <property type="entry name" value="DNA-binding transcriptional regulator NtrC"/>
    <property type="match status" value="1"/>
</dbReference>
<dbReference type="NCBIfam" id="TIGR04381">
    <property type="entry name" value="HTH_TypR"/>
    <property type="match status" value="1"/>
</dbReference>
<name>A0A0X1U8Z9_ANAPI</name>
<dbReference type="Gene3D" id="3.40.50.300">
    <property type="entry name" value="P-loop containing nucleotide triphosphate hydrolases"/>
    <property type="match status" value="1"/>
</dbReference>
<reference evidence="6 8" key="1">
    <citation type="journal article" date="2016" name="Genome Announc.">
        <title>Complete Genome Sequence of the Amino Acid-Fermenting Clostridium propionicum X2 (DSM 1682).</title>
        <authorList>
            <person name="Poehlein A."/>
            <person name="Schlien K."/>
            <person name="Chowdhury N.P."/>
            <person name="Gottschalk G."/>
            <person name="Buckel W."/>
            <person name="Daniel R."/>
        </authorList>
    </citation>
    <scope>NUCLEOTIDE SEQUENCE [LARGE SCALE GENOMIC DNA]</scope>
    <source>
        <strain evidence="6 8">X2</strain>
    </source>
</reference>
<proteinExistence type="predicted"/>
<dbReference type="EMBL" id="FQUA01000020">
    <property type="protein sequence ID" value="SHF14546.1"/>
    <property type="molecule type" value="Genomic_DNA"/>
</dbReference>
<dbReference type="GO" id="GO:0005524">
    <property type="term" value="F:ATP binding"/>
    <property type="evidence" value="ECO:0007669"/>
    <property type="project" value="UniProtKB-KW"/>
</dbReference>
<dbReference type="InterPro" id="IPR002078">
    <property type="entry name" value="Sigma_54_int"/>
</dbReference>
<dbReference type="KEGG" id="cpro:CPRO_18150"/>
<dbReference type="CDD" id="cd00009">
    <property type="entry name" value="AAA"/>
    <property type="match status" value="1"/>
</dbReference>
<protein>
    <recommendedName>
        <fullName evidence="4">HTH-type transcriptional regulatory protein TyrR</fullName>
    </recommendedName>
</protein>
<dbReference type="Pfam" id="PF18024">
    <property type="entry name" value="HTH_50"/>
    <property type="match status" value="1"/>
</dbReference>
<dbReference type="InterPro" id="IPR030828">
    <property type="entry name" value="HTH_TyrR"/>
</dbReference>
<dbReference type="GO" id="GO:0006355">
    <property type="term" value="P:regulation of DNA-templated transcription"/>
    <property type="evidence" value="ECO:0007669"/>
    <property type="project" value="InterPro"/>
</dbReference>
<dbReference type="PROSITE" id="PS50045">
    <property type="entry name" value="SIGMA54_INTERACT_4"/>
    <property type="match status" value="1"/>
</dbReference>
<dbReference type="RefSeq" id="WP_082754297.1">
    <property type="nucleotide sequence ID" value="NZ_CP014223.1"/>
</dbReference>
<reference evidence="9" key="4">
    <citation type="submission" date="2016-11" db="EMBL/GenBank/DDBJ databases">
        <authorList>
            <person name="Jaros S."/>
            <person name="Januszkiewicz K."/>
            <person name="Wedrychowicz H."/>
        </authorList>
    </citation>
    <scope>NUCLEOTIDE SEQUENCE [LARGE SCALE GENOMIC DNA]</scope>
    <source>
        <strain evidence="9">DSM 1682</strain>
    </source>
</reference>
<dbReference type="EMBL" id="CP014223">
    <property type="protein sequence ID" value="AMJ41401.1"/>
    <property type="molecule type" value="Genomic_DNA"/>
</dbReference>
<keyword evidence="1" id="KW-0547">Nucleotide-binding</keyword>
<dbReference type="InterPro" id="IPR025662">
    <property type="entry name" value="Sigma_54_int_dom_ATP-bd_1"/>
</dbReference>
<dbReference type="SMART" id="SM00382">
    <property type="entry name" value="AAA"/>
    <property type="match status" value="1"/>
</dbReference>
<dbReference type="InterPro" id="IPR003593">
    <property type="entry name" value="AAA+_ATPase"/>
</dbReference>
<gene>
    <name evidence="6" type="primary">nifA</name>
    <name evidence="6" type="ORF">CPRO_18150</name>
    <name evidence="7" type="ORF">SAMN02745151_02927</name>
</gene>
<dbReference type="Proteomes" id="UP000184204">
    <property type="component" value="Unassembled WGS sequence"/>
</dbReference>
<evidence type="ECO:0000313" key="8">
    <source>
        <dbReference type="Proteomes" id="UP000068026"/>
    </source>
</evidence>
<dbReference type="PROSITE" id="PS00676">
    <property type="entry name" value="SIGMA54_INTERACT_2"/>
    <property type="match status" value="1"/>
</dbReference>
<keyword evidence="2" id="KW-0058">Aromatic hydrocarbons catabolism</keyword>
<dbReference type="Proteomes" id="UP000068026">
    <property type="component" value="Chromosome"/>
</dbReference>
<dbReference type="Pfam" id="PF25601">
    <property type="entry name" value="AAA_lid_14"/>
    <property type="match status" value="1"/>
</dbReference>
<dbReference type="InterPro" id="IPR058031">
    <property type="entry name" value="AAA_lid_NorR"/>
</dbReference>
<evidence type="ECO:0000313" key="7">
    <source>
        <dbReference type="EMBL" id="SHF14546.1"/>
    </source>
</evidence>
<feature type="domain" description="Sigma-54 factor interaction" evidence="5">
    <location>
        <begin position="130"/>
        <end position="359"/>
    </location>
</feature>
<dbReference type="InterPro" id="IPR025943">
    <property type="entry name" value="Sigma_54_int_dom_ATP-bd_2"/>
</dbReference>
<dbReference type="OrthoDB" id="9764280at2"/>
<dbReference type="GO" id="GO:0003677">
    <property type="term" value="F:DNA binding"/>
    <property type="evidence" value="ECO:0007669"/>
    <property type="project" value="UniProtKB-KW"/>
</dbReference>
<evidence type="ECO:0000256" key="4">
    <source>
        <dbReference type="ARBA" id="ARBA00029500"/>
    </source>
</evidence>
<accession>A0A0X1U8Z9</accession>
<keyword evidence="8" id="KW-1185">Reference proteome</keyword>
<dbReference type="PANTHER" id="PTHR32071:SF57">
    <property type="entry name" value="C4-DICARBOXYLATE TRANSPORT TRANSCRIPTIONAL REGULATORY PROTEIN DCTD"/>
    <property type="match status" value="1"/>
</dbReference>
<dbReference type="AlphaFoldDB" id="A0A0X1U8Z9"/>
<dbReference type="Gene3D" id="1.10.8.60">
    <property type="match status" value="1"/>
</dbReference>
<organism evidence="7 9">
    <name type="scientific">Anaerotignum propionicum DSM 1682</name>
    <dbReference type="NCBI Taxonomy" id="991789"/>
    <lineage>
        <taxon>Bacteria</taxon>
        <taxon>Bacillati</taxon>
        <taxon>Bacillota</taxon>
        <taxon>Clostridia</taxon>
        <taxon>Lachnospirales</taxon>
        <taxon>Anaerotignaceae</taxon>
        <taxon>Anaerotignum</taxon>
    </lineage>
</organism>
<reference evidence="7" key="3">
    <citation type="submission" date="2016-11" db="EMBL/GenBank/DDBJ databases">
        <authorList>
            <person name="Varghese N."/>
            <person name="Submissions S."/>
        </authorList>
    </citation>
    <scope>NUCLEOTIDE SEQUENCE</scope>
    <source>
        <strain evidence="7">DSM 1682</strain>
    </source>
</reference>